<keyword evidence="3" id="KW-1185">Reference proteome</keyword>
<accession>A0ABR2JSQ0</accession>
<organism evidence="2 3">
    <name type="scientific">Tritrichomonas musculus</name>
    <dbReference type="NCBI Taxonomy" id="1915356"/>
    <lineage>
        <taxon>Eukaryota</taxon>
        <taxon>Metamonada</taxon>
        <taxon>Parabasalia</taxon>
        <taxon>Tritrichomonadida</taxon>
        <taxon>Tritrichomonadidae</taxon>
        <taxon>Tritrichomonas</taxon>
    </lineage>
</organism>
<sequence>MDFNVQSTQLKKEEQKFARLALTFLYKTMETIYTLRCPHQVEFTEEDSSSCWFNLNIPRSNVLRQQLQSSFYHGWFSIDIFLSDTKEIVERWYLIHIPAKQTETLPSLAVSIGSSGINNNSSGRNSALKELKLHTYRRFTQIQRSIYCMIGALPATTLSIILDQFSTPNKRHLVASLSPFQKFPAQITSFCEQETAKFRFGPVVTPIGQSVVICHYRIDIQPLIPTPIKVMHNGIKLPTINNFIDDSSLNSSTAQKYNEILERATAVRDSTNKLISELNNTDSFTSSISNSSSTGNNYNGFSKFNIVRPTSPDPMMMQTSDKIKDTYGMSVPIGSPLMTPGSHIDIMSFVPDPRGQFEPLDNDIDSNLNNNSEIGRNSNSHDIYNTSNNNTNDSENNLNNYSANDSNTNNNENDSQTLMPINDFIDFLKSCENKKYAEFDTVNNTDQQLSRVRDELNILKNESK</sequence>
<name>A0ABR2JSQ0_9EUKA</name>
<dbReference type="InterPro" id="IPR036570">
    <property type="entry name" value="HORMA_dom_sf"/>
</dbReference>
<evidence type="ECO:0008006" key="4">
    <source>
        <dbReference type="Google" id="ProtNLM"/>
    </source>
</evidence>
<evidence type="ECO:0000256" key="1">
    <source>
        <dbReference type="SAM" id="MobiDB-lite"/>
    </source>
</evidence>
<proteinExistence type="predicted"/>
<evidence type="ECO:0000313" key="3">
    <source>
        <dbReference type="Proteomes" id="UP001470230"/>
    </source>
</evidence>
<comment type="caution">
    <text evidence="2">The sequence shown here is derived from an EMBL/GenBank/DDBJ whole genome shotgun (WGS) entry which is preliminary data.</text>
</comment>
<reference evidence="2 3" key="1">
    <citation type="submission" date="2024-04" db="EMBL/GenBank/DDBJ databases">
        <title>Tritrichomonas musculus Genome.</title>
        <authorList>
            <person name="Alves-Ferreira E."/>
            <person name="Grigg M."/>
            <person name="Lorenzi H."/>
            <person name="Galac M."/>
        </authorList>
    </citation>
    <scope>NUCLEOTIDE SEQUENCE [LARGE SCALE GENOMIC DNA]</scope>
    <source>
        <strain evidence="2 3">EAF2021</strain>
    </source>
</reference>
<feature type="compositionally biased region" description="Low complexity" evidence="1">
    <location>
        <begin position="385"/>
        <end position="415"/>
    </location>
</feature>
<dbReference type="EMBL" id="JAPFFF010000009">
    <property type="protein sequence ID" value="KAK8881791.1"/>
    <property type="molecule type" value="Genomic_DNA"/>
</dbReference>
<feature type="region of interest" description="Disordered" evidence="1">
    <location>
        <begin position="354"/>
        <end position="416"/>
    </location>
</feature>
<dbReference type="Proteomes" id="UP001470230">
    <property type="component" value="Unassembled WGS sequence"/>
</dbReference>
<evidence type="ECO:0000313" key="2">
    <source>
        <dbReference type="EMBL" id="KAK8881791.1"/>
    </source>
</evidence>
<dbReference type="Gene3D" id="3.30.900.10">
    <property type="entry name" value="HORMA domain"/>
    <property type="match status" value="1"/>
</dbReference>
<feature type="compositionally biased region" description="Polar residues" evidence="1">
    <location>
        <begin position="373"/>
        <end position="384"/>
    </location>
</feature>
<gene>
    <name evidence="2" type="ORF">M9Y10_044427</name>
</gene>
<protein>
    <recommendedName>
        <fullName evidence="4">Autophagy-related protein 13 N-terminal domain-containing protein</fullName>
    </recommendedName>
</protein>